<reference evidence="2" key="1">
    <citation type="submission" date="2017-03" db="EMBL/GenBank/DDBJ databases">
        <authorList>
            <person name="Monnet C."/>
        </authorList>
    </citation>
    <scope>NUCLEOTIDE SEQUENCE [LARGE SCALE GENOMIC DNA]</scope>
    <source>
        <strain evidence="2">P10</strain>
    </source>
</reference>
<gene>
    <name evidence="1" type="ORF">BANT10_01108</name>
</gene>
<protein>
    <recommendedName>
        <fullName evidence="3">Holliday junction resolvase RusA (Prophage-encoded endonuclease)</fullName>
    </recommendedName>
</protein>
<keyword evidence="2" id="KW-1185">Reference proteome</keyword>
<evidence type="ECO:0000313" key="2">
    <source>
        <dbReference type="Proteomes" id="UP000234342"/>
    </source>
</evidence>
<dbReference type="Proteomes" id="UP000234342">
    <property type="component" value="Unassembled WGS sequence"/>
</dbReference>
<dbReference type="GO" id="GO:0006310">
    <property type="term" value="P:DNA recombination"/>
    <property type="evidence" value="ECO:0007669"/>
    <property type="project" value="InterPro"/>
</dbReference>
<dbReference type="GO" id="GO:0006281">
    <property type="term" value="P:DNA repair"/>
    <property type="evidence" value="ECO:0007669"/>
    <property type="project" value="InterPro"/>
</dbReference>
<dbReference type="InterPro" id="IPR036614">
    <property type="entry name" value="RusA-like_sf"/>
</dbReference>
<evidence type="ECO:0000313" key="1">
    <source>
        <dbReference type="EMBL" id="SMX76575.1"/>
    </source>
</evidence>
<dbReference type="RefSeq" id="WP_101642267.1">
    <property type="nucleotide sequence ID" value="NZ_FXZE01000003.1"/>
</dbReference>
<dbReference type="GO" id="GO:0000287">
    <property type="term" value="F:magnesium ion binding"/>
    <property type="evidence" value="ECO:0007669"/>
    <property type="project" value="InterPro"/>
</dbReference>
<organism evidence="1 2">
    <name type="scientific">Brevibacterium antiquum</name>
    <dbReference type="NCBI Taxonomy" id="234835"/>
    <lineage>
        <taxon>Bacteria</taxon>
        <taxon>Bacillati</taxon>
        <taxon>Actinomycetota</taxon>
        <taxon>Actinomycetes</taxon>
        <taxon>Micrococcales</taxon>
        <taxon>Brevibacteriaceae</taxon>
        <taxon>Brevibacterium</taxon>
    </lineage>
</organism>
<accession>A0A2H1IMY0</accession>
<name>A0A2H1IMY0_9MICO</name>
<dbReference type="Gene3D" id="3.30.1330.70">
    <property type="entry name" value="Holliday junction resolvase RusA"/>
    <property type="match status" value="1"/>
</dbReference>
<dbReference type="SUPFAM" id="SSF103084">
    <property type="entry name" value="Holliday junction resolvase RusA"/>
    <property type="match status" value="1"/>
</dbReference>
<evidence type="ECO:0008006" key="3">
    <source>
        <dbReference type="Google" id="ProtNLM"/>
    </source>
</evidence>
<dbReference type="AlphaFoldDB" id="A0A2H1IMY0"/>
<sequence>MTELIVDIHKDMWQTANDRTHWARKAKRTKAVRLLANMTARSQKLTVPTPCIAIAQIGYLAADKSRVDVDNAQPTLKAVIDGITDAGAWADDDSKSVGEISYRRGPRSPVKDHYRIHLKFIDQHVPF</sequence>
<proteinExistence type="predicted"/>
<dbReference type="EMBL" id="FXZE01000003">
    <property type="protein sequence ID" value="SMX76575.1"/>
    <property type="molecule type" value="Genomic_DNA"/>
</dbReference>